<dbReference type="Gene3D" id="2.40.50.140">
    <property type="entry name" value="Nucleic acid-binding proteins"/>
    <property type="match status" value="1"/>
</dbReference>
<dbReference type="EMBL" id="JACSDY010000022">
    <property type="protein sequence ID" value="KAF7392272.1"/>
    <property type="molecule type" value="Genomic_DNA"/>
</dbReference>
<dbReference type="PRINTS" id="PR00050">
    <property type="entry name" value="COLDSHOCK"/>
</dbReference>
<dbReference type="PROSITE" id="PS51857">
    <property type="entry name" value="CSD_2"/>
    <property type="match status" value="1"/>
</dbReference>
<proteinExistence type="predicted"/>
<feature type="domain" description="CSD" evidence="2">
    <location>
        <begin position="23"/>
        <end position="92"/>
    </location>
</feature>
<dbReference type="InterPro" id="IPR002059">
    <property type="entry name" value="CSP_DNA-bd"/>
</dbReference>
<keyword evidence="4" id="KW-1185">Reference proteome</keyword>
<comment type="caution">
    <text evidence="3">The sequence shown here is derived from an EMBL/GenBank/DDBJ whole genome shotgun (WGS) entry which is preliminary data.</text>
</comment>
<reference evidence="3" key="1">
    <citation type="journal article" date="2020" name="G3 (Bethesda)">
        <title>High-Quality Assemblies for Three Invasive Social Wasps from the &lt;i&gt;Vespula&lt;/i&gt; Genus.</title>
        <authorList>
            <person name="Harrop T.W.R."/>
            <person name="Guhlin J."/>
            <person name="McLaughlin G.M."/>
            <person name="Permina E."/>
            <person name="Stockwell P."/>
            <person name="Gilligan J."/>
            <person name="Le Lec M.F."/>
            <person name="Gruber M.A.M."/>
            <person name="Quinn O."/>
            <person name="Lovegrove M."/>
            <person name="Duncan E.J."/>
            <person name="Remnant E.J."/>
            <person name="Van Eeckhoven J."/>
            <person name="Graham B."/>
            <person name="Knapp R.A."/>
            <person name="Langford K.W."/>
            <person name="Kronenberg Z."/>
            <person name="Press M.O."/>
            <person name="Eacker S.M."/>
            <person name="Wilson-Rankin E.E."/>
            <person name="Purcell J."/>
            <person name="Lester P.J."/>
            <person name="Dearden P.K."/>
        </authorList>
    </citation>
    <scope>NUCLEOTIDE SEQUENCE</scope>
    <source>
        <strain evidence="3">Volc-1</strain>
    </source>
</reference>
<feature type="region of interest" description="Disordered" evidence="1">
    <location>
        <begin position="291"/>
        <end position="314"/>
    </location>
</feature>
<dbReference type="PANTHER" id="PTHR11544">
    <property type="entry name" value="COLD SHOCK DOMAIN CONTAINING PROTEINS"/>
    <property type="match status" value="1"/>
</dbReference>
<sequence>MADPEKQPEQPKAVQQKLVIANKVTGTVKWFNVKSGYGFINRNDTKEDVFVHQSAIIKNNPRKAVRSVGDGEVVEFDVVIGEKGHEAANVTGPSGEAVKGSPYAADKRRGYRGCHWIYPRRGNVRSQRRPREGQEGYESADGKTGEEGNTGEGGGQQRRYRPRRHYDGYYNPVTRHSGPNQQQGENAGEGGEQGGKGTGEGGAPRGGGRGRGGPPRRFFRRNFRGGRGGGPPRRPRNQDGQVTDDEVGAGEGGQIGGLQRLPRPRYRRRVPRQSRLNTCCQQTANKENLRPPAANKIHPATPLSQTQNTKTLPEVSDKHIKVSVTSVVAFDRYTYNKHSFIINLSEQKSDAPKDKDAPAAAPAPQVTWLSFFLPVLQPLLRVNRCRTPPPRAPLKKRLKCYHHNKTLLLISNTNTRYTLKQQHNNISRSSTQQQQYKQQQQ</sequence>
<evidence type="ECO:0000256" key="1">
    <source>
        <dbReference type="SAM" id="MobiDB-lite"/>
    </source>
</evidence>
<dbReference type="InterPro" id="IPR050181">
    <property type="entry name" value="Cold_shock_domain"/>
</dbReference>
<dbReference type="SUPFAM" id="SSF50249">
    <property type="entry name" value="Nucleic acid-binding proteins"/>
    <property type="match status" value="1"/>
</dbReference>
<protein>
    <recommendedName>
        <fullName evidence="2">CSD domain-containing protein</fullName>
    </recommendedName>
</protein>
<evidence type="ECO:0000259" key="2">
    <source>
        <dbReference type="PROSITE" id="PS51857"/>
    </source>
</evidence>
<dbReference type="Proteomes" id="UP000600918">
    <property type="component" value="Unassembled WGS sequence"/>
</dbReference>
<dbReference type="InterPro" id="IPR019844">
    <property type="entry name" value="CSD_CS"/>
</dbReference>
<feature type="region of interest" description="Disordered" evidence="1">
    <location>
        <begin position="122"/>
        <end position="271"/>
    </location>
</feature>
<evidence type="ECO:0000313" key="4">
    <source>
        <dbReference type="Proteomes" id="UP000600918"/>
    </source>
</evidence>
<feature type="compositionally biased region" description="Basic and acidic residues" evidence="1">
    <location>
        <begin position="129"/>
        <end position="146"/>
    </location>
</feature>
<feature type="compositionally biased region" description="Gly residues" evidence="1">
    <location>
        <begin position="187"/>
        <end position="213"/>
    </location>
</feature>
<organism evidence="3 4">
    <name type="scientific">Vespula pensylvanica</name>
    <name type="common">Western yellow jacket</name>
    <name type="synonym">Wasp</name>
    <dbReference type="NCBI Taxonomy" id="30213"/>
    <lineage>
        <taxon>Eukaryota</taxon>
        <taxon>Metazoa</taxon>
        <taxon>Ecdysozoa</taxon>
        <taxon>Arthropoda</taxon>
        <taxon>Hexapoda</taxon>
        <taxon>Insecta</taxon>
        <taxon>Pterygota</taxon>
        <taxon>Neoptera</taxon>
        <taxon>Endopterygota</taxon>
        <taxon>Hymenoptera</taxon>
        <taxon>Apocrita</taxon>
        <taxon>Aculeata</taxon>
        <taxon>Vespoidea</taxon>
        <taxon>Vespidae</taxon>
        <taxon>Vespinae</taxon>
        <taxon>Vespula</taxon>
    </lineage>
</organism>
<feature type="compositionally biased region" description="Basic residues" evidence="1">
    <location>
        <begin position="262"/>
        <end position="271"/>
    </location>
</feature>
<name>A0A834JQ84_VESPE</name>
<dbReference type="InterPro" id="IPR011129">
    <property type="entry name" value="CSD"/>
</dbReference>
<gene>
    <name evidence="3" type="ORF">H0235_017271</name>
</gene>
<dbReference type="CDD" id="cd04458">
    <property type="entry name" value="CSP_CDS"/>
    <property type="match status" value="1"/>
</dbReference>
<dbReference type="PROSITE" id="PS00352">
    <property type="entry name" value="CSD_1"/>
    <property type="match status" value="1"/>
</dbReference>
<dbReference type="Pfam" id="PF00313">
    <property type="entry name" value="CSD"/>
    <property type="match status" value="1"/>
</dbReference>
<dbReference type="FunFam" id="2.40.50.140:FF:000054">
    <property type="entry name" value="Nuclease-sensitive element-binding protein 1"/>
    <property type="match status" value="1"/>
</dbReference>
<dbReference type="AlphaFoldDB" id="A0A834JQ84"/>
<evidence type="ECO:0000313" key="3">
    <source>
        <dbReference type="EMBL" id="KAF7392272.1"/>
    </source>
</evidence>
<dbReference type="GO" id="GO:0003676">
    <property type="term" value="F:nucleic acid binding"/>
    <property type="evidence" value="ECO:0007669"/>
    <property type="project" value="InterPro"/>
</dbReference>
<dbReference type="InterPro" id="IPR012340">
    <property type="entry name" value="NA-bd_OB-fold"/>
</dbReference>
<feature type="compositionally biased region" description="Polar residues" evidence="1">
    <location>
        <begin position="302"/>
        <end position="311"/>
    </location>
</feature>
<accession>A0A834JQ84</accession>
<dbReference type="SMART" id="SM00357">
    <property type="entry name" value="CSP"/>
    <property type="match status" value="1"/>
</dbReference>